<dbReference type="AlphaFoldDB" id="A0A1I3R2K6"/>
<dbReference type="RefSeq" id="WP_092372876.1">
    <property type="nucleotide sequence ID" value="NZ_FORX01000003.1"/>
</dbReference>
<dbReference type="Proteomes" id="UP000198635">
    <property type="component" value="Unassembled WGS sequence"/>
</dbReference>
<proteinExistence type="predicted"/>
<accession>A0A1I3R2K6</accession>
<protein>
    <submittedName>
        <fullName evidence="1">Uncharacterized protein</fullName>
    </submittedName>
</protein>
<gene>
    <name evidence="1" type="ORF">SAMN04488082_1036</name>
</gene>
<evidence type="ECO:0000313" key="2">
    <source>
        <dbReference type="Proteomes" id="UP000198635"/>
    </source>
</evidence>
<evidence type="ECO:0000313" key="1">
    <source>
        <dbReference type="EMBL" id="SFJ40578.1"/>
    </source>
</evidence>
<name>A0A1I3R2K6_9BACT</name>
<reference evidence="2" key="1">
    <citation type="submission" date="2016-10" db="EMBL/GenBank/DDBJ databases">
        <authorList>
            <person name="Varghese N."/>
            <person name="Submissions S."/>
        </authorList>
    </citation>
    <scope>NUCLEOTIDE SEQUENCE [LARGE SCALE GENOMIC DNA]</scope>
    <source>
        <strain evidence="2">DSM 5918</strain>
    </source>
</reference>
<sequence length="116" mass="13904">MNNARFLIIAISKSGIFEYRLDDFDAQELSISNHCINKFSSLFENILFHISLYELINDEYKLVREIHFAMLEQENLNNIEELVRCIVWHYNNDRIIVLDDDSTYEYLEEYRSAIQS</sequence>
<dbReference type="EMBL" id="FORX01000003">
    <property type="protein sequence ID" value="SFJ40578.1"/>
    <property type="molecule type" value="Genomic_DNA"/>
</dbReference>
<organism evidence="1 2">
    <name type="scientific">Desulfomicrobium apsheronum</name>
    <dbReference type="NCBI Taxonomy" id="52560"/>
    <lineage>
        <taxon>Bacteria</taxon>
        <taxon>Pseudomonadati</taxon>
        <taxon>Thermodesulfobacteriota</taxon>
        <taxon>Desulfovibrionia</taxon>
        <taxon>Desulfovibrionales</taxon>
        <taxon>Desulfomicrobiaceae</taxon>
        <taxon>Desulfomicrobium</taxon>
    </lineage>
</organism>
<keyword evidence="2" id="KW-1185">Reference proteome</keyword>